<gene>
    <name evidence="1" type="ORF">A0H76_2463</name>
</gene>
<reference evidence="1 2" key="1">
    <citation type="journal article" date="2017" name="Environ. Microbiol.">
        <title>Decay of the glycolytic pathway and adaptation to intranuclear parasitism within Enterocytozoonidae microsporidia.</title>
        <authorList>
            <person name="Wiredu Boakye D."/>
            <person name="Jaroenlak P."/>
            <person name="Prachumwat A."/>
            <person name="Williams T.A."/>
            <person name="Bateman K.S."/>
            <person name="Itsathitphaisarn O."/>
            <person name="Sritunyalucksana K."/>
            <person name="Paszkiewicz K.H."/>
            <person name="Moore K.A."/>
            <person name="Stentiford G.D."/>
            <person name="Williams B.A."/>
        </authorList>
    </citation>
    <scope>NUCLEOTIDE SEQUENCE [LARGE SCALE GENOMIC DNA]</scope>
    <source>
        <strain evidence="2">canceri</strain>
    </source>
</reference>
<proteinExistence type="predicted"/>
<sequence>MKKISKCSNCITKYHNRTNTCISDMRPFKDTIETDLIKSSDSFFINEILFYKQEHVCFTIEEDESTIPEMLSGLQDDYNSFVSQTKK</sequence>
<accession>A0A1X0QJU2</accession>
<dbReference type="AlphaFoldDB" id="A0A1X0QJU2"/>
<dbReference type="VEuPathDB" id="MicrosporidiaDB:HERIO_49"/>
<organism evidence="1 2">
    <name type="scientific">Hepatospora eriocheir</name>
    <dbReference type="NCBI Taxonomy" id="1081669"/>
    <lineage>
        <taxon>Eukaryota</taxon>
        <taxon>Fungi</taxon>
        <taxon>Fungi incertae sedis</taxon>
        <taxon>Microsporidia</taxon>
        <taxon>Hepatosporidae</taxon>
        <taxon>Hepatospora</taxon>
    </lineage>
</organism>
<dbReference type="Proteomes" id="UP000192501">
    <property type="component" value="Unassembled WGS sequence"/>
</dbReference>
<comment type="caution">
    <text evidence="1">The sequence shown here is derived from an EMBL/GenBank/DDBJ whole genome shotgun (WGS) entry which is preliminary data.</text>
</comment>
<name>A0A1X0QJU2_9MICR</name>
<dbReference type="EMBL" id="LTAI01000075">
    <property type="protein sequence ID" value="ORE00032.1"/>
    <property type="molecule type" value="Genomic_DNA"/>
</dbReference>
<evidence type="ECO:0000313" key="2">
    <source>
        <dbReference type="Proteomes" id="UP000192501"/>
    </source>
</evidence>
<dbReference type="VEuPathDB" id="MicrosporidiaDB:A0H76_2463"/>
<evidence type="ECO:0000313" key="1">
    <source>
        <dbReference type="EMBL" id="ORE00032.1"/>
    </source>
</evidence>
<protein>
    <submittedName>
        <fullName evidence="1">Uncharacterized protein</fullName>
    </submittedName>
</protein>